<dbReference type="Proteomes" id="UP001341281">
    <property type="component" value="Chromosome 08"/>
</dbReference>
<accession>A0AAQ3UGF4</accession>
<dbReference type="PANTHER" id="PTHR32166">
    <property type="entry name" value="OSJNBA0013A04.12 PROTEIN"/>
    <property type="match status" value="1"/>
</dbReference>
<feature type="domain" description="DUF659" evidence="1">
    <location>
        <begin position="15"/>
        <end position="99"/>
    </location>
</feature>
<dbReference type="AlphaFoldDB" id="A0AAQ3UGF4"/>
<name>A0AAQ3UGF4_PASNO</name>
<dbReference type="InterPro" id="IPR007021">
    <property type="entry name" value="DUF659"/>
</dbReference>
<evidence type="ECO:0000313" key="2">
    <source>
        <dbReference type="EMBL" id="WVZ89537.1"/>
    </source>
</evidence>
<dbReference type="Pfam" id="PF04937">
    <property type="entry name" value="DUF659"/>
    <property type="match status" value="1"/>
</dbReference>
<organism evidence="2 3">
    <name type="scientific">Paspalum notatum var. saurae</name>
    <dbReference type="NCBI Taxonomy" id="547442"/>
    <lineage>
        <taxon>Eukaryota</taxon>
        <taxon>Viridiplantae</taxon>
        <taxon>Streptophyta</taxon>
        <taxon>Embryophyta</taxon>
        <taxon>Tracheophyta</taxon>
        <taxon>Spermatophyta</taxon>
        <taxon>Magnoliopsida</taxon>
        <taxon>Liliopsida</taxon>
        <taxon>Poales</taxon>
        <taxon>Poaceae</taxon>
        <taxon>PACMAD clade</taxon>
        <taxon>Panicoideae</taxon>
        <taxon>Andropogonodae</taxon>
        <taxon>Paspaleae</taxon>
        <taxon>Paspalinae</taxon>
        <taxon>Paspalum</taxon>
    </lineage>
</organism>
<dbReference type="PANTHER" id="PTHR32166:SF74">
    <property type="entry name" value="OS05G0256350 PROTEIN"/>
    <property type="match status" value="1"/>
</dbReference>
<keyword evidence="3" id="KW-1185">Reference proteome</keyword>
<dbReference type="EMBL" id="CP144752">
    <property type="protein sequence ID" value="WVZ89537.1"/>
    <property type="molecule type" value="Genomic_DNA"/>
</dbReference>
<evidence type="ECO:0000259" key="1">
    <source>
        <dbReference type="Pfam" id="PF04937"/>
    </source>
</evidence>
<gene>
    <name evidence="2" type="ORF">U9M48_035921</name>
</gene>
<evidence type="ECO:0000313" key="3">
    <source>
        <dbReference type="Proteomes" id="UP001341281"/>
    </source>
</evidence>
<protein>
    <recommendedName>
        <fullName evidence="1">DUF659 domain-containing protein</fullName>
    </recommendedName>
</protein>
<sequence length="101" mass="11401">MLESIGQYGSGFRSPSYHEVKVPLLERVKTKTDEMKKHEEAWKEYGCTLMSDGCTDMKGRHLINYLVRSPEGTFLGSCNLSTESVIGKLLAQLFEQQINAN</sequence>
<reference evidence="2 3" key="1">
    <citation type="submission" date="2024-02" db="EMBL/GenBank/DDBJ databases">
        <title>High-quality chromosome-scale genome assembly of Pensacola bahiagrass (Paspalum notatum Flugge var. saurae).</title>
        <authorList>
            <person name="Vega J.M."/>
            <person name="Podio M."/>
            <person name="Orjuela J."/>
            <person name="Siena L.A."/>
            <person name="Pessino S.C."/>
            <person name="Combes M.C."/>
            <person name="Mariac C."/>
            <person name="Albertini E."/>
            <person name="Pupilli F."/>
            <person name="Ortiz J.P.A."/>
            <person name="Leblanc O."/>
        </authorList>
    </citation>
    <scope>NUCLEOTIDE SEQUENCE [LARGE SCALE GENOMIC DNA]</scope>
    <source>
        <strain evidence="2">R1</strain>
        <tissue evidence="2">Leaf</tissue>
    </source>
</reference>
<proteinExistence type="predicted"/>